<dbReference type="EMBL" id="GBXM01105657">
    <property type="protein sequence ID" value="JAH02920.1"/>
    <property type="molecule type" value="Transcribed_RNA"/>
</dbReference>
<sequence length="36" mass="4383">MFFRKIPLINIKASMMLQFIFGTTTMYFKIPKSKYF</sequence>
<proteinExistence type="predicted"/>
<evidence type="ECO:0000313" key="1">
    <source>
        <dbReference type="EMBL" id="JAH02920.1"/>
    </source>
</evidence>
<protein>
    <submittedName>
        <fullName evidence="1">Uncharacterized protein</fullName>
    </submittedName>
</protein>
<dbReference type="AlphaFoldDB" id="A0A0E9PFT3"/>
<accession>A0A0E9PFT3</accession>
<organism evidence="1">
    <name type="scientific">Anguilla anguilla</name>
    <name type="common">European freshwater eel</name>
    <name type="synonym">Muraena anguilla</name>
    <dbReference type="NCBI Taxonomy" id="7936"/>
    <lineage>
        <taxon>Eukaryota</taxon>
        <taxon>Metazoa</taxon>
        <taxon>Chordata</taxon>
        <taxon>Craniata</taxon>
        <taxon>Vertebrata</taxon>
        <taxon>Euteleostomi</taxon>
        <taxon>Actinopterygii</taxon>
        <taxon>Neopterygii</taxon>
        <taxon>Teleostei</taxon>
        <taxon>Anguilliformes</taxon>
        <taxon>Anguillidae</taxon>
        <taxon>Anguilla</taxon>
    </lineage>
</organism>
<reference evidence="1" key="2">
    <citation type="journal article" date="2015" name="Fish Shellfish Immunol.">
        <title>Early steps in the European eel (Anguilla anguilla)-Vibrio vulnificus interaction in the gills: Role of the RtxA13 toxin.</title>
        <authorList>
            <person name="Callol A."/>
            <person name="Pajuelo D."/>
            <person name="Ebbesson L."/>
            <person name="Teles M."/>
            <person name="MacKenzie S."/>
            <person name="Amaro C."/>
        </authorList>
    </citation>
    <scope>NUCLEOTIDE SEQUENCE</scope>
</reference>
<reference evidence="1" key="1">
    <citation type="submission" date="2014-11" db="EMBL/GenBank/DDBJ databases">
        <authorList>
            <person name="Amaro Gonzalez C."/>
        </authorList>
    </citation>
    <scope>NUCLEOTIDE SEQUENCE</scope>
</reference>
<name>A0A0E9PFT3_ANGAN</name>